<dbReference type="Gene3D" id="3.90.320.10">
    <property type="match status" value="1"/>
</dbReference>
<reference evidence="2" key="1">
    <citation type="submission" date="2017-06" db="EMBL/GenBank/DDBJ databases">
        <title>Novel phages from South African skin metaviromes.</title>
        <authorList>
            <person name="van Zyl L.J."/>
            <person name="Abrahams Y."/>
            <person name="Stander E.A."/>
            <person name="Kirby B.M."/>
            <person name="Clavaud C."/>
            <person name="Farcet C."/>
            <person name="Breton L."/>
            <person name="Trindade M.I."/>
        </authorList>
    </citation>
    <scope>NUCLEOTIDE SEQUENCE</scope>
</reference>
<gene>
    <name evidence="1" type="ORF">7AX4_29</name>
    <name evidence="3" type="ORF">7F8_35</name>
    <name evidence="2" type="ORF">8AX11_35</name>
</gene>
<evidence type="ECO:0000313" key="1">
    <source>
        <dbReference type="EMBL" id="ASN69667.1"/>
    </source>
</evidence>
<dbReference type="EMBL" id="MF417906">
    <property type="protein sequence ID" value="ASN70417.1"/>
    <property type="molecule type" value="Genomic_DNA"/>
</dbReference>
<dbReference type="EMBL" id="MF417894">
    <property type="protein sequence ID" value="ASN69667.1"/>
    <property type="molecule type" value="Genomic_DNA"/>
</dbReference>
<dbReference type="SUPFAM" id="SSF52980">
    <property type="entry name" value="Restriction endonuclease-like"/>
    <property type="match status" value="1"/>
</dbReference>
<evidence type="ECO:0008006" key="4">
    <source>
        <dbReference type="Google" id="ProtNLM"/>
    </source>
</evidence>
<protein>
    <recommendedName>
        <fullName evidence="4">Translocation protein TolB</fullName>
    </recommendedName>
</protein>
<evidence type="ECO:0000313" key="3">
    <source>
        <dbReference type="EMBL" id="ASN70417.1"/>
    </source>
</evidence>
<organism evidence="2">
    <name type="scientific">uncultured Caudovirales phage</name>
    <dbReference type="NCBI Taxonomy" id="2100421"/>
    <lineage>
        <taxon>Viruses</taxon>
        <taxon>Duplodnaviria</taxon>
        <taxon>Heunggongvirae</taxon>
        <taxon>Uroviricota</taxon>
        <taxon>Caudoviricetes</taxon>
        <taxon>Peduoviridae</taxon>
        <taxon>Maltschvirus</taxon>
        <taxon>Maltschvirus maltsch</taxon>
    </lineage>
</organism>
<sequence>MKLFRCSSLHKLIGDAQSIASELRNDEINTVIRKKKRTDEEEFLIQKLKTMSLSDTAKSAIRDVVKEDLYGFRSFTGNQYTAKGNLLEDLAIEMSGKMRFKKFKKHEGRVNTDLITGECDILDLNTPTIGDTKCTWDIGTHPFFMDEAIEKVKKAGYDVQLHGYFMAYEDWHLNTFGKEIKFESGFIDFWLFPTPLELTKDWDDREQLIDMVEAIDIRERLTTVTIERDESIIQKIKDKIPHCQEYYAKLMSERSKGVKAA</sequence>
<accession>A0A2H4JDC0</accession>
<dbReference type="InterPro" id="IPR011604">
    <property type="entry name" value="PDDEXK-like_dom_sf"/>
</dbReference>
<dbReference type="InterPro" id="IPR011335">
    <property type="entry name" value="Restrct_endonuc-II-like"/>
</dbReference>
<dbReference type="EMBL" id="MF417905">
    <property type="protein sequence ID" value="ASN70358.1"/>
    <property type="molecule type" value="Genomic_DNA"/>
</dbReference>
<name>A0A2H4JDC0_9CAUD</name>
<evidence type="ECO:0000313" key="2">
    <source>
        <dbReference type="EMBL" id="ASN70358.1"/>
    </source>
</evidence>
<proteinExistence type="predicted"/>